<evidence type="ECO:0000313" key="2">
    <source>
        <dbReference type="EMBL" id="GIY82625.1"/>
    </source>
</evidence>
<reference evidence="2 3" key="1">
    <citation type="submission" date="2021-06" db="EMBL/GenBank/DDBJ databases">
        <title>Caerostris extrusa draft genome.</title>
        <authorList>
            <person name="Kono N."/>
            <person name="Arakawa K."/>
        </authorList>
    </citation>
    <scope>NUCLEOTIDE SEQUENCE [LARGE SCALE GENOMIC DNA]</scope>
</reference>
<sequence length="89" mass="10031">MSIFIAKPINQPEMNKRSFQMVPFLAATVIKCPTGVKRPDGRVVGSALYQGLESRWCHVDGLQAWNPNRGRSEFTATQMTVEETNQPHK</sequence>
<gene>
    <name evidence="2" type="ORF">CEXT_34461</name>
</gene>
<accession>A0AAV4WKW8</accession>
<proteinExistence type="predicted"/>
<dbReference type="EMBL" id="BPLR01016265">
    <property type="protein sequence ID" value="GIY82625.1"/>
    <property type="molecule type" value="Genomic_DNA"/>
</dbReference>
<evidence type="ECO:0000256" key="1">
    <source>
        <dbReference type="SAM" id="MobiDB-lite"/>
    </source>
</evidence>
<comment type="caution">
    <text evidence="2">The sequence shown here is derived from an EMBL/GenBank/DDBJ whole genome shotgun (WGS) entry which is preliminary data.</text>
</comment>
<feature type="compositionally biased region" description="Polar residues" evidence="1">
    <location>
        <begin position="74"/>
        <end position="89"/>
    </location>
</feature>
<keyword evidence="3" id="KW-1185">Reference proteome</keyword>
<evidence type="ECO:0000313" key="3">
    <source>
        <dbReference type="Proteomes" id="UP001054945"/>
    </source>
</evidence>
<dbReference type="AlphaFoldDB" id="A0AAV4WKW8"/>
<dbReference type="Proteomes" id="UP001054945">
    <property type="component" value="Unassembled WGS sequence"/>
</dbReference>
<organism evidence="2 3">
    <name type="scientific">Caerostris extrusa</name>
    <name type="common">Bark spider</name>
    <name type="synonym">Caerostris bankana</name>
    <dbReference type="NCBI Taxonomy" id="172846"/>
    <lineage>
        <taxon>Eukaryota</taxon>
        <taxon>Metazoa</taxon>
        <taxon>Ecdysozoa</taxon>
        <taxon>Arthropoda</taxon>
        <taxon>Chelicerata</taxon>
        <taxon>Arachnida</taxon>
        <taxon>Araneae</taxon>
        <taxon>Araneomorphae</taxon>
        <taxon>Entelegynae</taxon>
        <taxon>Araneoidea</taxon>
        <taxon>Araneidae</taxon>
        <taxon>Caerostris</taxon>
    </lineage>
</organism>
<name>A0AAV4WKW8_CAEEX</name>
<protein>
    <submittedName>
        <fullName evidence="2">Uncharacterized protein</fullName>
    </submittedName>
</protein>
<feature type="region of interest" description="Disordered" evidence="1">
    <location>
        <begin position="69"/>
        <end position="89"/>
    </location>
</feature>